<sequence length="217" mass="26203">MNKEQFNEIKERLTKYREVRHLTYENQQAEFLGDVFEKVSKYFRAKDDLESVDALCYMAIFYINSFRFEYTTVTLYENLSKELFIVNLIYRLGDFIEKNKELDLEFIEINFGFVFLASIENIVSDLGFNFYKCMLQTIKEIESRTGHYDDELKKFVEKRGAYSVQDSADKFSKENIIDSDFYVLEDEDYFVVFNKEDDFALDRYVKWYKADYERCKL</sequence>
<accession>A0A7L5INT1</accession>
<dbReference type="OrthoDB" id="5363718at2"/>
<dbReference type="AlphaFoldDB" id="A0A7L5INT1"/>
<organism evidence="1 2">
    <name type="scientific">Campylobacter armoricus</name>
    <dbReference type="NCBI Taxonomy" id="2505970"/>
    <lineage>
        <taxon>Bacteria</taxon>
        <taxon>Pseudomonadati</taxon>
        <taxon>Campylobacterota</taxon>
        <taxon>Epsilonproteobacteria</taxon>
        <taxon>Campylobacterales</taxon>
        <taxon>Campylobacteraceae</taxon>
        <taxon>Campylobacter</taxon>
    </lineage>
</organism>
<name>A0A7L5INT1_9BACT</name>
<proteinExistence type="predicted"/>
<evidence type="ECO:0000313" key="2">
    <source>
        <dbReference type="Proteomes" id="UP000509246"/>
    </source>
</evidence>
<keyword evidence="2" id="KW-1185">Reference proteome</keyword>
<protein>
    <submittedName>
        <fullName evidence="1">Uncharacterized protein</fullName>
    </submittedName>
</protein>
<dbReference type="EMBL" id="CP053825">
    <property type="protein sequence ID" value="QKF79529.1"/>
    <property type="molecule type" value="Genomic_DNA"/>
</dbReference>
<dbReference type="KEGG" id="carm:CARM_0611"/>
<reference evidence="1 2" key="1">
    <citation type="submission" date="2020-05" db="EMBL/GenBank/DDBJ databases">
        <title>Complete genome sequencing of Campylobacter and Arcobacter type strains.</title>
        <authorList>
            <person name="Miller W.G."/>
            <person name="Yee E."/>
        </authorList>
    </citation>
    <scope>NUCLEOTIDE SEQUENCE [LARGE SCALE GENOMIC DNA]</scope>
    <source>
        <strain evidence="1 2">CCUG 73571</strain>
    </source>
</reference>
<gene>
    <name evidence="1" type="ORF">CARM_0611</name>
</gene>
<dbReference type="RefSeq" id="WP_139424852.1">
    <property type="nucleotide sequence ID" value="NZ_CBCSFY010000001.1"/>
</dbReference>
<evidence type="ECO:0000313" key="1">
    <source>
        <dbReference type="EMBL" id="QKF79529.1"/>
    </source>
</evidence>
<dbReference type="GeneID" id="56586344"/>
<dbReference type="Proteomes" id="UP000509246">
    <property type="component" value="Chromosome"/>
</dbReference>